<proteinExistence type="predicted"/>
<evidence type="ECO:0000256" key="3">
    <source>
        <dbReference type="ARBA" id="ARBA00023172"/>
    </source>
</evidence>
<accession>A0A316D9Q8</accession>
<dbReference type="RefSeq" id="WP_109690425.1">
    <property type="nucleotide sequence ID" value="NZ_QGGL01000015.1"/>
</dbReference>
<reference evidence="8 9" key="1">
    <citation type="submission" date="2018-05" db="EMBL/GenBank/DDBJ databases">
        <title>Genomic Encyclopedia of Type Strains, Phase IV (KMG-IV): sequencing the most valuable type-strain genomes for metagenomic binning, comparative biology and taxonomic classification.</title>
        <authorList>
            <person name="Goeker M."/>
        </authorList>
    </citation>
    <scope>NUCLEOTIDE SEQUENCE [LARGE SCALE GENOMIC DNA]</scope>
    <source>
        <strain evidence="8 9">DSM 18773</strain>
    </source>
</reference>
<dbReference type="Pfam" id="PF00239">
    <property type="entry name" value="Resolvase"/>
    <property type="match status" value="1"/>
</dbReference>
<dbReference type="Gene3D" id="3.40.50.1390">
    <property type="entry name" value="Resolvase, N-terminal catalytic domain"/>
    <property type="match status" value="1"/>
</dbReference>
<feature type="active site" description="O-(5'-phospho-DNA)-serine intermediate" evidence="4 5">
    <location>
        <position position="14"/>
    </location>
</feature>
<keyword evidence="1" id="KW-0229">DNA integration</keyword>
<evidence type="ECO:0000313" key="9">
    <source>
        <dbReference type="Proteomes" id="UP000245634"/>
    </source>
</evidence>
<dbReference type="SUPFAM" id="SSF53041">
    <property type="entry name" value="Resolvase-like"/>
    <property type="match status" value="1"/>
</dbReference>
<comment type="caution">
    <text evidence="8">The sequence shown here is derived from an EMBL/GenBank/DDBJ whole genome shotgun (WGS) entry which is preliminary data.</text>
</comment>
<dbReference type="PANTHER" id="PTHR30461:SF23">
    <property type="entry name" value="DNA RECOMBINASE-RELATED"/>
    <property type="match status" value="1"/>
</dbReference>
<dbReference type="Gene3D" id="3.90.1750.20">
    <property type="entry name" value="Putative Large Serine Recombinase, Chain B, Domain 2"/>
    <property type="match status" value="1"/>
</dbReference>
<dbReference type="InterPro" id="IPR006118">
    <property type="entry name" value="Recombinase_CS"/>
</dbReference>
<dbReference type="PROSITE" id="PS51737">
    <property type="entry name" value="RECOMBINASE_DNA_BIND"/>
    <property type="match status" value="1"/>
</dbReference>
<dbReference type="GO" id="GO:0015074">
    <property type="term" value="P:DNA integration"/>
    <property type="evidence" value="ECO:0007669"/>
    <property type="project" value="UniProtKB-KW"/>
</dbReference>
<dbReference type="PROSITE" id="PS00397">
    <property type="entry name" value="RECOMBINASES_1"/>
    <property type="match status" value="1"/>
</dbReference>
<dbReference type="InterPro" id="IPR036162">
    <property type="entry name" value="Resolvase-like_N_sf"/>
</dbReference>
<keyword evidence="3" id="KW-0233">DNA recombination</keyword>
<dbReference type="SMART" id="SM00857">
    <property type="entry name" value="Resolvase"/>
    <property type="match status" value="1"/>
</dbReference>
<dbReference type="GO" id="GO:0003677">
    <property type="term" value="F:DNA binding"/>
    <property type="evidence" value="ECO:0007669"/>
    <property type="project" value="UniProtKB-KW"/>
</dbReference>
<dbReference type="AlphaFoldDB" id="A0A316D9Q8"/>
<dbReference type="PROSITE" id="PS51736">
    <property type="entry name" value="RECOMBINASES_3"/>
    <property type="match status" value="1"/>
</dbReference>
<keyword evidence="9" id="KW-1185">Reference proteome</keyword>
<name>A0A316D9Q8_9BACL</name>
<evidence type="ECO:0000313" key="8">
    <source>
        <dbReference type="EMBL" id="PWK08468.1"/>
    </source>
</evidence>
<protein>
    <submittedName>
        <fullName evidence="8">DNA invertase Pin-like site-specific DNA recombinase</fullName>
    </submittedName>
</protein>
<evidence type="ECO:0000256" key="1">
    <source>
        <dbReference type="ARBA" id="ARBA00022908"/>
    </source>
</evidence>
<evidence type="ECO:0000259" key="7">
    <source>
        <dbReference type="PROSITE" id="PS51737"/>
    </source>
</evidence>
<evidence type="ECO:0000259" key="6">
    <source>
        <dbReference type="PROSITE" id="PS51736"/>
    </source>
</evidence>
<dbReference type="Pfam" id="PF13408">
    <property type="entry name" value="Zn_ribbon_recom"/>
    <property type="match status" value="1"/>
</dbReference>
<keyword evidence="2" id="KW-0238">DNA-binding</keyword>
<feature type="domain" description="Recombinase" evidence="7">
    <location>
        <begin position="170"/>
        <end position="305"/>
    </location>
</feature>
<dbReference type="CDD" id="cd00338">
    <property type="entry name" value="Ser_Recombinase"/>
    <property type="match status" value="1"/>
</dbReference>
<dbReference type="InterPro" id="IPR006119">
    <property type="entry name" value="Resolv_N"/>
</dbReference>
<dbReference type="GO" id="GO:0000150">
    <property type="term" value="F:DNA strand exchange activity"/>
    <property type="evidence" value="ECO:0007669"/>
    <property type="project" value="InterPro"/>
</dbReference>
<organism evidence="8 9">
    <name type="scientific">Tumebacillus permanentifrigoris</name>
    <dbReference type="NCBI Taxonomy" id="378543"/>
    <lineage>
        <taxon>Bacteria</taxon>
        <taxon>Bacillati</taxon>
        <taxon>Bacillota</taxon>
        <taxon>Bacilli</taxon>
        <taxon>Bacillales</taxon>
        <taxon>Alicyclobacillaceae</taxon>
        <taxon>Tumebacillus</taxon>
    </lineage>
</organism>
<dbReference type="EMBL" id="QGGL01000015">
    <property type="protein sequence ID" value="PWK08468.1"/>
    <property type="molecule type" value="Genomic_DNA"/>
</dbReference>
<feature type="domain" description="Resolvase/invertase-type recombinase catalytic" evidence="6">
    <location>
        <begin position="6"/>
        <end position="162"/>
    </location>
</feature>
<dbReference type="InterPro" id="IPR025827">
    <property type="entry name" value="Zn_ribbon_recom_dom"/>
</dbReference>
<evidence type="ECO:0000256" key="4">
    <source>
        <dbReference type="PIRSR" id="PIRSR606118-50"/>
    </source>
</evidence>
<dbReference type="InterPro" id="IPR011109">
    <property type="entry name" value="DNA_bind_recombinase_dom"/>
</dbReference>
<sequence length="516" mass="59799">MNNKIPVAFYARVSSEEQAKGDSVEHQFMMLEEALARMPDSDQYFTDSTLWYKDEGISAYSTLLNDRKDMHRLLQDAKTSKIGMVMVKHSNRIARDGEEISKIPNILEQHGVRLKIVLGGGYDSNNPESKIFLTLGGVMDQKFSDDLSINMSTSLRNKVRKGQWAAIQSPMGYVVDKTTKKLVVDEQSAQAVRNIFHWYVHERIGTQKISERMNSKGFKTARGNDFDKSHILNTLSNMAYIGHTVYGKTRNKLVRVYDDKNNQSGKKKVHAKANDPITMENTHEPIIDEFTFWKAQEIMNKRATNNSHKTKAKYPLVGIVKCARCGSNMVCQQRKGNNFRYYKCCKQFRFGRESCDAVGIRGQTLEQFLLQELLQRLEAYIAKAHIPSAQGKNDDSHLLDRMKELETRQKKLVQNQVEMTLEKELYTEESFKEVMKQIKQKIELIDEQMNITYRQLEEVQKQETHKTYANDLLDQSKKIDPENITELRSLFHDLIEHVQVHDNDTITSIKFRYNFL</sequence>
<dbReference type="OrthoDB" id="9811097at2"/>
<dbReference type="InterPro" id="IPR050639">
    <property type="entry name" value="SSR_resolvase"/>
</dbReference>
<dbReference type="PANTHER" id="PTHR30461">
    <property type="entry name" value="DNA-INVERTASE FROM LAMBDOID PROPHAGE"/>
    <property type="match status" value="1"/>
</dbReference>
<dbReference type="Proteomes" id="UP000245634">
    <property type="component" value="Unassembled WGS sequence"/>
</dbReference>
<dbReference type="InterPro" id="IPR038109">
    <property type="entry name" value="DNA_bind_recomb_sf"/>
</dbReference>
<gene>
    <name evidence="8" type="ORF">C7459_115128</name>
</gene>
<evidence type="ECO:0000256" key="5">
    <source>
        <dbReference type="PROSITE-ProRule" id="PRU10137"/>
    </source>
</evidence>
<dbReference type="Pfam" id="PF07508">
    <property type="entry name" value="Recombinase"/>
    <property type="match status" value="1"/>
</dbReference>
<evidence type="ECO:0000256" key="2">
    <source>
        <dbReference type="ARBA" id="ARBA00023125"/>
    </source>
</evidence>